<dbReference type="Gene3D" id="3.40.718.10">
    <property type="entry name" value="Isopropylmalate Dehydrogenase"/>
    <property type="match status" value="1"/>
</dbReference>
<evidence type="ECO:0000256" key="3">
    <source>
        <dbReference type="ARBA" id="ARBA00022516"/>
    </source>
</evidence>
<evidence type="ECO:0000313" key="11">
    <source>
        <dbReference type="EMBL" id="MEI4549617.1"/>
    </source>
</evidence>
<keyword evidence="2 10" id="KW-0963">Cytoplasm</keyword>
<keyword evidence="12" id="KW-1185">Reference proteome</keyword>
<keyword evidence="6 10" id="KW-0594">Phospholipid biosynthesis</keyword>
<comment type="function">
    <text evidence="10">Catalyzes the reversible formation of acyl-phosphate (acyl-PO(4)) from acyl-[acyl-carrier-protein] (acyl-ACP). This enzyme utilizes acyl-ACP as fatty acyl donor, but not acyl-CoA.</text>
</comment>
<evidence type="ECO:0000256" key="1">
    <source>
        <dbReference type="ARBA" id="ARBA00001232"/>
    </source>
</evidence>
<evidence type="ECO:0000313" key="12">
    <source>
        <dbReference type="Proteomes" id="UP001382455"/>
    </source>
</evidence>
<reference evidence="11 12" key="1">
    <citation type="submission" date="2023-12" db="EMBL/GenBank/DDBJ databases">
        <title>Friends and Foes: Symbiotic and Algicidal bacterial influence on Karenia brevis blooms.</title>
        <authorList>
            <person name="Fei C."/>
            <person name="Mohamed A.R."/>
            <person name="Booker A."/>
            <person name="Arshad M."/>
            <person name="Klass S."/>
            <person name="Ahn S."/>
            <person name="Gilbert P.M."/>
            <person name="Heil C.A."/>
            <person name="Martinez J.M."/>
            <person name="Amin S.A."/>
        </authorList>
    </citation>
    <scope>NUCLEOTIDE SEQUENCE [LARGE SCALE GENOMIC DNA]</scope>
    <source>
        <strain evidence="11 12">CE15</strain>
    </source>
</reference>
<accession>A0ABU8ERL1</accession>
<comment type="subunit">
    <text evidence="9 10">Homodimer. Probably interacts with PlsY.</text>
</comment>
<comment type="subcellular location">
    <subcellularLocation>
        <location evidence="10">Cytoplasm</location>
    </subcellularLocation>
    <text evidence="10">Associated with the membrane possibly through PlsY.</text>
</comment>
<dbReference type="InterPro" id="IPR003664">
    <property type="entry name" value="FA_synthesis"/>
</dbReference>
<dbReference type="Proteomes" id="UP001382455">
    <property type="component" value="Unassembled WGS sequence"/>
</dbReference>
<keyword evidence="5 10" id="KW-0443">Lipid metabolism</keyword>
<evidence type="ECO:0000256" key="9">
    <source>
        <dbReference type="ARBA" id="ARBA00046608"/>
    </source>
</evidence>
<comment type="pathway">
    <text evidence="10">Lipid metabolism; phospholipid metabolism.</text>
</comment>
<dbReference type="EMBL" id="JBAWKS010000001">
    <property type="protein sequence ID" value="MEI4549617.1"/>
    <property type="molecule type" value="Genomic_DNA"/>
</dbReference>
<comment type="catalytic activity">
    <reaction evidence="1 10">
        <text>a fatty acyl-[ACP] + phosphate = an acyl phosphate + holo-[ACP]</text>
        <dbReference type="Rhea" id="RHEA:42292"/>
        <dbReference type="Rhea" id="RHEA-COMP:9685"/>
        <dbReference type="Rhea" id="RHEA-COMP:14125"/>
        <dbReference type="ChEBI" id="CHEBI:43474"/>
        <dbReference type="ChEBI" id="CHEBI:59918"/>
        <dbReference type="ChEBI" id="CHEBI:64479"/>
        <dbReference type="ChEBI" id="CHEBI:138651"/>
        <dbReference type="EC" id="2.3.1.274"/>
    </reaction>
</comment>
<evidence type="ECO:0000256" key="7">
    <source>
        <dbReference type="ARBA" id="ARBA00023264"/>
    </source>
</evidence>
<organism evidence="11 12">
    <name type="scientific">Pseudoalteromonas spongiae</name>
    <dbReference type="NCBI Taxonomy" id="298657"/>
    <lineage>
        <taxon>Bacteria</taxon>
        <taxon>Pseudomonadati</taxon>
        <taxon>Pseudomonadota</taxon>
        <taxon>Gammaproteobacteria</taxon>
        <taxon>Alteromonadales</taxon>
        <taxon>Pseudoalteromonadaceae</taxon>
        <taxon>Pseudoalteromonas</taxon>
    </lineage>
</organism>
<proteinExistence type="inferred from homology"/>
<sequence>MMSNLTIALDIMGGDYGPRSSLPAAIEAVNSHDNITLILCGNETLIRTELEKLDALQHPRLQIKHCSEVVNNDDKPSTALRCKKDSSMRKALDLVKSGEAQACVSAGNTGALFAMAYCILKMLPGISRPALISSVPTEKPKPVYLLDLGANVTADPETLFDFAVMGSVVAEQSQGIENPTVGLLNIGAEDIKGHEDIKRASELFEQSNALNYIGYCEGTDIFKGKADVIVCDGFVGNIALKTCEGIAKMIIHKLNKTLKKSIFYRAAALLMFPVLKKLYKKMNPDQYNGASLVGLRGIVVKSHGNAKSPAFLAAINEAVREVEKQLPEKIAARFAALKGQQLALDNEENDPLCSPCNK</sequence>
<evidence type="ECO:0000256" key="4">
    <source>
        <dbReference type="ARBA" id="ARBA00022679"/>
    </source>
</evidence>
<evidence type="ECO:0000256" key="2">
    <source>
        <dbReference type="ARBA" id="ARBA00022490"/>
    </source>
</evidence>
<dbReference type="PANTHER" id="PTHR30100:SF1">
    <property type="entry name" value="PHOSPHATE ACYLTRANSFERASE"/>
    <property type="match status" value="1"/>
</dbReference>
<evidence type="ECO:0000256" key="8">
    <source>
        <dbReference type="ARBA" id="ARBA00024069"/>
    </source>
</evidence>
<keyword evidence="11" id="KW-0012">Acyltransferase</keyword>
<keyword evidence="7 10" id="KW-1208">Phospholipid metabolism</keyword>
<dbReference type="InterPro" id="IPR012281">
    <property type="entry name" value="Phospholipid_synth_PlsX-like"/>
</dbReference>
<dbReference type="GO" id="GO:0043811">
    <property type="term" value="F:phosphate:acyl-[acyl carrier protein] acyltransferase activity"/>
    <property type="evidence" value="ECO:0007669"/>
    <property type="project" value="UniProtKB-EC"/>
</dbReference>
<dbReference type="SUPFAM" id="SSF53659">
    <property type="entry name" value="Isocitrate/Isopropylmalate dehydrogenase-like"/>
    <property type="match status" value="1"/>
</dbReference>
<keyword evidence="3 10" id="KW-0444">Lipid biosynthesis</keyword>
<evidence type="ECO:0000256" key="6">
    <source>
        <dbReference type="ARBA" id="ARBA00023209"/>
    </source>
</evidence>
<dbReference type="PANTHER" id="PTHR30100">
    <property type="entry name" value="FATTY ACID/PHOSPHOLIPID SYNTHESIS PROTEIN PLSX"/>
    <property type="match status" value="1"/>
</dbReference>
<protein>
    <recommendedName>
        <fullName evidence="8 10">Phosphate acyltransferase</fullName>
        <ecNumber evidence="8 10">2.3.1.274</ecNumber>
    </recommendedName>
    <alternativeName>
        <fullName evidence="10">Acyl-ACP phosphotransacylase</fullName>
    </alternativeName>
    <alternativeName>
        <fullName evidence="10">Acyl-[acyl-carrier-protein]--phosphate acyltransferase</fullName>
    </alternativeName>
    <alternativeName>
        <fullName evidence="10">Phosphate-acyl-ACP acyltransferase</fullName>
    </alternativeName>
</protein>
<dbReference type="PIRSF" id="PIRSF002465">
    <property type="entry name" value="Phsphlp_syn_PlsX"/>
    <property type="match status" value="1"/>
</dbReference>
<dbReference type="NCBIfam" id="TIGR00182">
    <property type="entry name" value="plsX"/>
    <property type="match status" value="1"/>
</dbReference>
<keyword evidence="4 10" id="KW-0808">Transferase</keyword>
<dbReference type="EC" id="2.3.1.274" evidence="8 10"/>
<dbReference type="RefSeq" id="WP_051320891.1">
    <property type="nucleotide sequence ID" value="NZ_CP023398.1"/>
</dbReference>
<dbReference type="HAMAP" id="MF_00019">
    <property type="entry name" value="PlsX"/>
    <property type="match status" value="1"/>
</dbReference>
<evidence type="ECO:0000256" key="5">
    <source>
        <dbReference type="ARBA" id="ARBA00023098"/>
    </source>
</evidence>
<evidence type="ECO:0000256" key="10">
    <source>
        <dbReference type="HAMAP-Rule" id="MF_00019"/>
    </source>
</evidence>
<comment type="caution">
    <text evidence="11">The sequence shown here is derived from an EMBL/GenBank/DDBJ whole genome shotgun (WGS) entry which is preliminary data.</text>
</comment>
<comment type="similarity">
    <text evidence="10">Belongs to the PlsX family.</text>
</comment>
<dbReference type="Pfam" id="PF02504">
    <property type="entry name" value="FA_synthesis"/>
    <property type="match status" value="1"/>
</dbReference>
<name>A0ABU8ERL1_9GAMM</name>
<gene>
    <name evidence="10 11" type="primary">plsX</name>
    <name evidence="11" type="ORF">WAE96_07860</name>
</gene>